<gene>
    <name evidence="4" type="ORF">EV216_13815</name>
</gene>
<dbReference type="AlphaFoldDB" id="A0A4R1YGZ1"/>
<keyword evidence="1 4" id="KW-0808">Transferase</keyword>
<evidence type="ECO:0000259" key="3">
    <source>
        <dbReference type="PROSITE" id="PS51186"/>
    </source>
</evidence>
<evidence type="ECO:0000313" key="5">
    <source>
        <dbReference type="Proteomes" id="UP000295277"/>
    </source>
</evidence>
<keyword evidence="5" id="KW-1185">Reference proteome</keyword>
<dbReference type="Proteomes" id="UP000295277">
    <property type="component" value="Unassembled WGS sequence"/>
</dbReference>
<dbReference type="RefSeq" id="WP_132696928.1">
    <property type="nucleotide sequence ID" value="NZ_SLVM01000038.1"/>
</dbReference>
<dbReference type="SUPFAM" id="SSF55729">
    <property type="entry name" value="Acyl-CoA N-acyltransferases (Nat)"/>
    <property type="match status" value="1"/>
</dbReference>
<dbReference type="Gene3D" id="3.40.630.30">
    <property type="match status" value="1"/>
</dbReference>
<name>A0A4R1YGZ1_9RHOB</name>
<sequence>MTPARLFAAQEATWPPAAVTQVGPFRIREGQGGGNRVSAASAERPVNEADLAEAEAAMAALGQVPLVMVRPGEDALDALLAAHGYTVVDPVVMLAAPVATLAAEPPAPVTAFTVWEPLAIMDELWAELGIGAARRAVMARVTGPKTALLGRQNDRAAGAGFAAIHDGLCFVHAMAVAPGHRRQGTARNMMRAAALWAQDQGAEQIVVLVTQANAAARALYASLGMRDVGQYHYRMKPTPMPQP</sequence>
<dbReference type="InterPro" id="IPR016181">
    <property type="entry name" value="Acyl_CoA_acyltransferase"/>
</dbReference>
<dbReference type="EMBL" id="SLVM01000038">
    <property type="protein sequence ID" value="TCM75461.1"/>
    <property type="molecule type" value="Genomic_DNA"/>
</dbReference>
<dbReference type="OrthoDB" id="7301318at2"/>
<evidence type="ECO:0000256" key="2">
    <source>
        <dbReference type="ARBA" id="ARBA00023315"/>
    </source>
</evidence>
<keyword evidence="2" id="KW-0012">Acyltransferase</keyword>
<dbReference type="PROSITE" id="PS51186">
    <property type="entry name" value="GNAT"/>
    <property type="match status" value="1"/>
</dbReference>
<evidence type="ECO:0000313" key="4">
    <source>
        <dbReference type="EMBL" id="TCM75461.1"/>
    </source>
</evidence>
<accession>A0A4R1YGZ1</accession>
<dbReference type="Pfam" id="PF00583">
    <property type="entry name" value="Acetyltransf_1"/>
    <property type="match status" value="1"/>
</dbReference>
<dbReference type="InterPro" id="IPR050680">
    <property type="entry name" value="YpeA/RimI_acetyltransf"/>
</dbReference>
<dbReference type="PANTHER" id="PTHR43420">
    <property type="entry name" value="ACETYLTRANSFERASE"/>
    <property type="match status" value="1"/>
</dbReference>
<feature type="domain" description="N-acetyltransferase" evidence="3">
    <location>
        <begin position="107"/>
        <end position="243"/>
    </location>
</feature>
<evidence type="ECO:0000256" key="1">
    <source>
        <dbReference type="ARBA" id="ARBA00022679"/>
    </source>
</evidence>
<reference evidence="4 5" key="1">
    <citation type="submission" date="2019-03" db="EMBL/GenBank/DDBJ databases">
        <title>Genomic Encyclopedia of Type Strains, Phase IV (KMG-IV): sequencing the most valuable type-strain genomes for metagenomic binning, comparative biology and taxonomic classification.</title>
        <authorList>
            <person name="Goeker M."/>
        </authorList>
    </citation>
    <scope>NUCLEOTIDE SEQUENCE [LARGE SCALE GENOMIC DNA]</scope>
    <source>
        <strain evidence="4 5">DSM 21153</strain>
    </source>
</reference>
<comment type="caution">
    <text evidence="4">The sequence shown here is derived from an EMBL/GenBank/DDBJ whole genome shotgun (WGS) entry which is preliminary data.</text>
</comment>
<dbReference type="InterPro" id="IPR000182">
    <property type="entry name" value="GNAT_dom"/>
</dbReference>
<proteinExistence type="predicted"/>
<dbReference type="GO" id="GO:0016747">
    <property type="term" value="F:acyltransferase activity, transferring groups other than amino-acyl groups"/>
    <property type="evidence" value="ECO:0007669"/>
    <property type="project" value="InterPro"/>
</dbReference>
<organism evidence="4 5">
    <name type="scientific">Rhodovulum steppense</name>
    <dbReference type="NCBI Taxonomy" id="540251"/>
    <lineage>
        <taxon>Bacteria</taxon>
        <taxon>Pseudomonadati</taxon>
        <taxon>Pseudomonadota</taxon>
        <taxon>Alphaproteobacteria</taxon>
        <taxon>Rhodobacterales</taxon>
        <taxon>Paracoccaceae</taxon>
        <taxon>Rhodovulum</taxon>
    </lineage>
</organism>
<dbReference type="CDD" id="cd04301">
    <property type="entry name" value="NAT_SF"/>
    <property type="match status" value="1"/>
</dbReference>
<protein>
    <submittedName>
        <fullName evidence="4">Acetyltransferase (GNAT) family protein</fullName>
    </submittedName>
</protein>